<protein>
    <recommendedName>
        <fullName evidence="5">DUF1579 domain-containing protein</fullName>
    </recommendedName>
</protein>
<proteinExistence type="predicted"/>
<comment type="caution">
    <text evidence="3">The sequence shown here is derived from an EMBL/GenBank/DDBJ whole genome shotgun (WGS) entry which is preliminary data.</text>
</comment>
<feature type="chain" id="PRO_5046939388" description="DUF1579 domain-containing protein" evidence="2">
    <location>
        <begin position="21"/>
        <end position="172"/>
    </location>
</feature>
<evidence type="ECO:0000256" key="1">
    <source>
        <dbReference type="SAM" id="MobiDB-lite"/>
    </source>
</evidence>
<evidence type="ECO:0000313" key="4">
    <source>
        <dbReference type="Proteomes" id="UP001165342"/>
    </source>
</evidence>
<keyword evidence="4" id="KW-1185">Reference proteome</keyword>
<dbReference type="RefSeq" id="WP_249830570.1">
    <property type="nucleotide sequence ID" value="NZ_JAMGBE010000001.1"/>
</dbReference>
<evidence type="ECO:0008006" key="5">
    <source>
        <dbReference type="Google" id="ProtNLM"/>
    </source>
</evidence>
<dbReference type="EMBL" id="JAMGBE010000001">
    <property type="protein sequence ID" value="MCL6729086.1"/>
    <property type="molecule type" value="Genomic_DNA"/>
</dbReference>
<reference evidence="3" key="1">
    <citation type="submission" date="2022-05" db="EMBL/GenBank/DDBJ databases">
        <authorList>
            <person name="Jo J.-H."/>
            <person name="Im W.-T."/>
        </authorList>
    </citation>
    <scope>NUCLEOTIDE SEQUENCE</scope>
    <source>
        <strain evidence="3">SE220</strain>
    </source>
</reference>
<evidence type="ECO:0000313" key="3">
    <source>
        <dbReference type="EMBL" id="MCL6729086.1"/>
    </source>
</evidence>
<evidence type="ECO:0000256" key="2">
    <source>
        <dbReference type="SAM" id="SignalP"/>
    </source>
</evidence>
<feature type="signal peptide" evidence="2">
    <location>
        <begin position="1"/>
        <end position="20"/>
    </location>
</feature>
<dbReference type="Proteomes" id="UP001165342">
    <property type="component" value="Unassembled WGS sequence"/>
</dbReference>
<keyword evidence="2" id="KW-0732">Signal</keyword>
<organism evidence="3 4">
    <name type="scientific">Sphingomonas hankyongi</name>
    <dbReference type="NCBI Taxonomy" id="2908209"/>
    <lineage>
        <taxon>Bacteria</taxon>
        <taxon>Pseudomonadati</taxon>
        <taxon>Pseudomonadota</taxon>
        <taxon>Alphaproteobacteria</taxon>
        <taxon>Sphingomonadales</taxon>
        <taxon>Sphingomonadaceae</taxon>
        <taxon>Sphingomonas</taxon>
    </lineage>
</organism>
<feature type="region of interest" description="Disordered" evidence="1">
    <location>
        <begin position="140"/>
        <end position="172"/>
    </location>
</feature>
<sequence length="172" mass="18772">MVRLLIAAVLAAVAAAPAAAQPAKSPAAKPCADPEFHRLDFWVGRWDVYPTGKDKLVAHSLIEPVYGCGIRENWMPLSNSPGGSLSIYVPGEKRWEQFWIDSSGSRAFFTGGWNGQAMVITGKWGGPLVRMTYSRNPDGSVRQFGEQSTDEGKSWSPNFDFTYRPAAAATHP</sequence>
<gene>
    <name evidence="3" type="ORF">LZ538_03320</name>
</gene>
<accession>A0ABT0S023</accession>
<name>A0ABT0S023_9SPHN</name>